<gene>
    <name evidence="6" type="ORF">CF168_16390</name>
</gene>
<dbReference type="InterPro" id="IPR006913">
    <property type="entry name" value="CENP-V/GFA"/>
</dbReference>
<dbReference type="SUPFAM" id="SSF51316">
    <property type="entry name" value="Mss4-like"/>
    <property type="match status" value="1"/>
</dbReference>
<keyword evidence="4" id="KW-0456">Lyase</keyword>
<protein>
    <submittedName>
        <fullName evidence="6">Aldehyde-activating protein</fullName>
    </submittedName>
</protein>
<dbReference type="PANTHER" id="PTHR33337:SF40">
    <property type="entry name" value="CENP-V_GFA DOMAIN-CONTAINING PROTEIN-RELATED"/>
    <property type="match status" value="1"/>
</dbReference>
<dbReference type="InterPro" id="IPR011057">
    <property type="entry name" value="Mss4-like_sf"/>
</dbReference>
<keyword evidence="2" id="KW-0479">Metal-binding</keyword>
<feature type="domain" description="CENP-V/GFA" evidence="5">
    <location>
        <begin position="3"/>
        <end position="107"/>
    </location>
</feature>
<dbReference type="PANTHER" id="PTHR33337">
    <property type="entry name" value="GFA DOMAIN-CONTAINING PROTEIN"/>
    <property type="match status" value="1"/>
</dbReference>
<reference evidence="6 7" key="1">
    <citation type="submission" date="2017-07" db="EMBL/GenBank/DDBJ databases">
        <title>Phenotypical and genomic characterization of a clinical isolate of Shewanella bicestrii sp. nov. producing an extended-spectrum beta-lactamase and a new oxacillinase variant.</title>
        <authorList>
            <person name="Jousset A.B."/>
            <person name="Bonnin R.A."/>
            <person name="Girlich D."/>
            <person name="Dabos L."/>
            <person name="Potron A."/>
            <person name="Dortet L."/>
            <person name="Glaser P."/>
            <person name="Naas T."/>
        </authorList>
    </citation>
    <scope>NUCLEOTIDE SEQUENCE [LARGE SCALE GENOMIC DNA]</scope>
    <source>
        <strain evidence="6 7">JAB-1</strain>
    </source>
</reference>
<evidence type="ECO:0000256" key="4">
    <source>
        <dbReference type="ARBA" id="ARBA00023239"/>
    </source>
</evidence>
<dbReference type="Gene3D" id="3.90.1590.10">
    <property type="entry name" value="glutathione-dependent formaldehyde- activating enzyme (gfa)"/>
    <property type="match status" value="1"/>
</dbReference>
<keyword evidence="3" id="KW-0862">Zinc</keyword>
<name>A0A220UQN8_9GAMM</name>
<dbReference type="GO" id="GO:0016846">
    <property type="term" value="F:carbon-sulfur lyase activity"/>
    <property type="evidence" value="ECO:0007669"/>
    <property type="project" value="InterPro"/>
</dbReference>
<dbReference type="Pfam" id="PF04828">
    <property type="entry name" value="GFA"/>
    <property type="match status" value="1"/>
</dbReference>
<dbReference type="EMBL" id="CP022358">
    <property type="protein sequence ID" value="ASK70300.1"/>
    <property type="molecule type" value="Genomic_DNA"/>
</dbReference>
<evidence type="ECO:0000313" key="6">
    <source>
        <dbReference type="EMBL" id="ASK70300.1"/>
    </source>
</evidence>
<organism evidence="6 7">
    <name type="scientific">Shewanella bicestrii</name>
    <dbReference type="NCBI Taxonomy" id="2018305"/>
    <lineage>
        <taxon>Bacteria</taxon>
        <taxon>Pseudomonadati</taxon>
        <taxon>Pseudomonadota</taxon>
        <taxon>Gammaproteobacteria</taxon>
        <taxon>Alteromonadales</taxon>
        <taxon>Shewanellaceae</taxon>
        <taxon>Shewanella</taxon>
    </lineage>
</organism>
<dbReference type="PROSITE" id="PS51891">
    <property type="entry name" value="CENP_V_GFA"/>
    <property type="match status" value="1"/>
</dbReference>
<dbReference type="RefSeq" id="WP_089068360.1">
    <property type="nucleotide sequence ID" value="NZ_CP022358.1"/>
</dbReference>
<accession>A0A220UQN8</accession>
<evidence type="ECO:0000313" key="7">
    <source>
        <dbReference type="Proteomes" id="UP000198367"/>
    </source>
</evidence>
<dbReference type="KEGG" id="sbj:CF168_16390"/>
<dbReference type="Proteomes" id="UP000198367">
    <property type="component" value="Chromosome"/>
</dbReference>
<evidence type="ECO:0000259" key="5">
    <source>
        <dbReference type="PROSITE" id="PS51891"/>
    </source>
</evidence>
<dbReference type="AlphaFoldDB" id="A0A220UQN8"/>
<evidence type="ECO:0000256" key="3">
    <source>
        <dbReference type="ARBA" id="ARBA00022833"/>
    </source>
</evidence>
<evidence type="ECO:0000256" key="2">
    <source>
        <dbReference type="ARBA" id="ARBA00022723"/>
    </source>
</evidence>
<evidence type="ECO:0000256" key="1">
    <source>
        <dbReference type="ARBA" id="ARBA00005495"/>
    </source>
</evidence>
<comment type="similarity">
    <text evidence="1">Belongs to the Gfa family.</text>
</comment>
<proteinExistence type="inferred from homology"/>
<dbReference type="GO" id="GO:0046872">
    <property type="term" value="F:metal ion binding"/>
    <property type="evidence" value="ECO:0007669"/>
    <property type="project" value="UniProtKB-KW"/>
</dbReference>
<keyword evidence="7" id="KW-1185">Reference proteome</keyword>
<sequence>MKLDGGCLCGKLRYSIDAMPIDAGFCHCKICQKANGAPVVAWLTIPFSGFLYTSGDAAIYASSKKYQREFCRNCGSQIAFRSTVEPKTIDITICTLDESSKVEPQYHIWCQSKVNWLHLNDELPQFLDAGPDGP</sequence>